<dbReference type="AlphaFoldDB" id="A0A844VXW3"/>
<feature type="transmembrane region" description="Helical" evidence="1">
    <location>
        <begin position="136"/>
        <end position="154"/>
    </location>
</feature>
<dbReference type="PROSITE" id="PS51257">
    <property type="entry name" value="PROKAR_LIPOPROTEIN"/>
    <property type="match status" value="1"/>
</dbReference>
<evidence type="ECO:0000256" key="2">
    <source>
        <dbReference type="SAM" id="SignalP"/>
    </source>
</evidence>
<dbReference type="RefSeq" id="WP_160380673.1">
    <property type="nucleotide sequence ID" value="NZ_WNXQ01000001.1"/>
</dbReference>
<comment type="caution">
    <text evidence="3">The sequence shown here is derived from an EMBL/GenBank/DDBJ whole genome shotgun (WGS) entry which is preliminary data.</text>
</comment>
<dbReference type="EMBL" id="WNXQ01000001">
    <property type="protein sequence ID" value="MWB76526.1"/>
    <property type="molecule type" value="Genomic_DNA"/>
</dbReference>
<evidence type="ECO:0000256" key="1">
    <source>
        <dbReference type="SAM" id="Phobius"/>
    </source>
</evidence>
<sequence length="203" mass="21925">MTLSRLARLFAAAVAALACVSLVAQFVVDAAEHPGDSALVVIWKMARYFTILTNAMIAAGFARVALSGRALRPGWAGGLTLWIAITAVVYHLLLARELQGLEFWSDLGLHTIVPICALGWWAVWADRAGLGLRAALLWLIWPLLYVVYALLRGLSDGTYPYFFVNPDTQGWAGVLGWSAGLAFGFFLGGLAVIGIARLLPRRG</sequence>
<evidence type="ECO:0000313" key="3">
    <source>
        <dbReference type="EMBL" id="MWB76526.1"/>
    </source>
</evidence>
<keyword evidence="1" id="KW-0812">Transmembrane</keyword>
<keyword evidence="1" id="KW-1133">Transmembrane helix</keyword>
<dbReference type="Proteomes" id="UP000443843">
    <property type="component" value="Unassembled WGS sequence"/>
</dbReference>
<feature type="transmembrane region" description="Helical" evidence="1">
    <location>
        <begin position="46"/>
        <end position="66"/>
    </location>
</feature>
<dbReference type="InterPro" id="IPR049713">
    <property type="entry name" value="Pr6Pr-like"/>
</dbReference>
<evidence type="ECO:0000313" key="4">
    <source>
        <dbReference type="Proteomes" id="UP000443843"/>
    </source>
</evidence>
<feature type="transmembrane region" description="Helical" evidence="1">
    <location>
        <begin position="174"/>
        <end position="199"/>
    </location>
</feature>
<proteinExistence type="predicted"/>
<name>A0A844VXW3_9RHOB</name>
<feature type="signal peptide" evidence="2">
    <location>
        <begin position="1"/>
        <end position="26"/>
    </location>
</feature>
<accession>A0A844VXW3</accession>
<gene>
    <name evidence="3" type="ORF">GLS40_00655</name>
</gene>
<dbReference type="NCBIfam" id="NF038065">
    <property type="entry name" value="Pr6Pr"/>
    <property type="match status" value="1"/>
</dbReference>
<evidence type="ECO:0008006" key="5">
    <source>
        <dbReference type="Google" id="ProtNLM"/>
    </source>
</evidence>
<feature type="transmembrane region" description="Helical" evidence="1">
    <location>
        <begin position="107"/>
        <end position="124"/>
    </location>
</feature>
<keyword evidence="2" id="KW-0732">Signal</keyword>
<feature type="chain" id="PRO_5033048553" description="FAR-17a/AIG1-like protein" evidence="2">
    <location>
        <begin position="27"/>
        <end position="203"/>
    </location>
</feature>
<protein>
    <recommendedName>
        <fullName evidence="5">FAR-17a/AIG1-like protein</fullName>
    </recommendedName>
</protein>
<reference evidence="3 4" key="1">
    <citation type="submission" date="2019-11" db="EMBL/GenBank/DDBJ databases">
        <title>Pseudooceanicola pacifica sp. nov., isolated from deep-sea sediment of the Pacific Ocean.</title>
        <authorList>
            <person name="Lyu L."/>
        </authorList>
    </citation>
    <scope>NUCLEOTIDE SEQUENCE [LARGE SCALE GENOMIC DNA]</scope>
    <source>
        <strain evidence="3 4">216_PA32_1</strain>
    </source>
</reference>
<keyword evidence="4" id="KW-1185">Reference proteome</keyword>
<feature type="transmembrane region" description="Helical" evidence="1">
    <location>
        <begin position="73"/>
        <end position="95"/>
    </location>
</feature>
<organism evidence="3 4">
    <name type="scientific">Pseudooceanicola pacificus</name>
    <dbReference type="NCBI Taxonomy" id="2676438"/>
    <lineage>
        <taxon>Bacteria</taxon>
        <taxon>Pseudomonadati</taxon>
        <taxon>Pseudomonadota</taxon>
        <taxon>Alphaproteobacteria</taxon>
        <taxon>Rhodobacterales</taxon>
        <taxon>Paracoccaceae</taxon>
        <taxon>Pseudooceanicola</taxon>
    </lineage>
</organism>
<keyword evidence="1" id="KW-0472">Membrane</keyword>